<dbReference type="PANTHER" id="PTHR21435">
    <property type="entry name" value="MITOCHONDRIAL IMPORT INNER MEMBRANE TRANSLOCASE SUBUNIT TIM29"/>
    <property type="match status" value="1"/>
</dbReference>
<feature type="compositionally biased region" description="Acidic residues" evidence="1">
    <location>
        <begin position="269"/>
        <end position="289"/>
    </location>
</feature>
<organism evidence="2 3">
    <name type="scientific">Salmo salar</name>
    <name type="common">Atlantic salmon</name>
    <dbReference type="NCBI Taxonomy" id="8030"/>
    <lineage>
        <taxon>Eukaryota</taxon>
        <taxon>Metazoa</taxon>
        <taxon>Chordata</taxon>
        <taxon>Craniata</taxon>
        <taxon>Vertebrata</taxon>
        <taxon>Euteleostomi</taxon>
        <taxon>Actinopterygii</taxon>
        <taxon>Neopterygii</taxon>
        <taxon>Teleostei</taxon>
        <taxon>Protacanthopterygii</taxon>
        <taxon>Salmoniformes</taxon>
        <taxon>Salmonidae</taxon>
        <taxon>Salmoninae</taxon>
        <taxon>Salmo</taxon>
    </lineage>
</organism>
<dbReference type="PANTHER" id="PTHR21435:SF1">
    <property type="entry name" value="MITOCHONDRIAL IMPORT INNER MEMBRANE TRANSLOCASE SUBUNIT TIM29"/>
    <property type="match status" value="1"/>
</dbReference>
<reference evidence="3" key="1">
    <citation type="submission" date="2025-08" db="UniProtKB">
        <authorList>
            <consortium name="RefSeq"/>
        </authorList>
    </citation>
    <scope>IDENTIFICATION</scope>
</reference>
<dbReference type="Pfam" id="PF10171">
    <property type="entry name" value="Tim29"/>
    <property type="match status" value="1"/>
</dbReference>
<evidence type="ECO:0000313" key="2">
    <source>
        <dbReference type="Proteomes" id="UP001652741"/>
    </source>
</evidence>
<dbReference type="GeneID" id="106595893"/>
<feature type="region of interest" description="Disordered" evidence="1">
    <location>
        <begin position="215"/>
        <end position="235"/>
    </location>
</feature>
<feature type="region of interest" description="Disordered" evidence="1">
    <location>
        <begin position="263"/>
        <end position="325"/>
    </location>
</feature>
<proteinExistence type="predicted"/>
<feature type="compositionally biased region" description="Basic and acidic residues" evidence="1">
    <location>
        <begin position="215"/>
        <end position="230"/>
    </location>
</feature>
<accession>A0ABM3ELW0</accession>
<sequence>MAASWVLRRWCSTSVAEAGAAPVSGTRWERLKNSKVCGLVVCREIVVGAWERPIKASIYLSLLGGAGTCVYTNPDGASFETTVLDTANQLGLLTPWIRSGTSDGYMQKLAKLKLRNEGRLHHLSLGMVSLTYFADYNPDASLYEAQCSNLSVRWRELHTWVLDVGFAGRWWILDHKMKDYDVNDEEFKHLPPAMATTVPPGVQGVENNERLHKESWMPLKTEENEEKEKASAAVEEEGGIVEQIKMGSLDLVETIKIKTGIVAQPQELPDPEPQELPDPEPQELPDPEPQELPYPEPQELPDPEPQELPDPEPQELTETETETQE</sequence>
<evidence type="ECO:0000313" key="3">
    <source>
        <dbReference type="RefSeq" id="XP_045572025.1"/>
    </source>
</evidence>
<name>A0ABM3ELW0_SALSA</name>
<dbReference type="InterPro" id="IPR019322">
    <property type="entry name" value="TIMM29"/>
</dbReference>
<protein>
    <submittedName>
        <fullName evidence="3">LOW QUALITY PROTEIN: mitochondrial import inner membrane translocase subunit Tim29</fullName>
    </submittedName>
</protein>
<feature type="compositionally biased region" description="Acidic residues" evidence="1">
    <location>
        <begin position="299"/>
        <end position="325"/>
    </location>
</feature>
<keyword evidence="2" id="KW-1185">Reference proteome</keyword>
<gene>
    <name evidence="3" type="primary">LOC106595893</name>
</gene>
<dbReference type="Proteomes" id="UP001652741">
    <property type="component" value="Chromosome ssa03"/>
</dbReference>
<evidence type="ECO:0000256" key="1">
    <source>
        <dbReference type="SAM" id="MobiDB-lite"/>
    </source>
</evidence>
<dbReference type="RefSeq" id="XP_045572025.1">
    <property type="nucleotide sequence ID" value="XM_045716069.1"/>
</dbReference>